<proteinExistence type="predicted"/>
<dbReference type="RefSeq" id="WP_188313670.1">
    <property type="nucleotide sequence ID" value="NZ_JABTCG010000002.1"/>
</dbReference>
<comment type="caution">
    <text evidence="2">The sequence shown here is derived from an EMBL/GenBank/DDBJ whole genome shotgun (WGS) entry which is preliminary data.</text>
</comment>
<evidence type="ECO:0000313" key="2">
    <source>
        <dbReference type="EMBL" id="MBD0850548.1"/>
    </source>
</evidence>
<feature type="signal peptide" evidence="1">
    <location>
        <begin position="1"/>
        <end position="23"/>
    </location>
</feature>
<organism evidence="2 3">
    <name type="scientific">Maribacter arenosus</name>
    <dbReference type="NCBI Taxonomy" id="1854708"/>
    <lineage>
        <taxon>Bacteria</taxon>
        <taxon>Pseudomonadati</taxon>
        <taxon>Bacteroidota</taxon>
        <taxon>Flavobacteriia</taxon>
        <taxon>Flavobacteriales</taxon>
        <taxon>Flavobacteriaceae</taxon>
        <taxon>Maribacter</taxon>
    </lineage>
</organism>
<evidence type="ECO:0000256" key="1">
    <source>
        <dbReference type="SAM" id="SignalP"/>
    </source>
</evidence>
<keyword evidence="1" id="KW-0732">Signal</keyword>
<dbReference type="EMBL" id="JABTCG010000002">
    <property type="protein sequence ID" value="MBD0850548.1"/>
    <property type="molecule type" value="Genomic_DNA"/>
</dbReference>
<gene>
    <name evidence="2" type="ORF">HPE63_07700</name>
</gene>
<keyword evidence="3" id="KW-1185">Reference proteome</keyword>
<dbReference type="Proteomes" id="UP000598350">
    <property type="component" value="Unassembled WGS sequence"/>
</dbReference>
<sequence length="139" mass="15832">MKRRFIALWVLVVALTINSCDLGDDGPNFRFVALQIESVEMPESFDLDATYQINVTYTLPDGCTYFEGFDVTKEDVTTREVVAIGSQRTDQEVCTEAIRTIEDSFDFVVIYSEPYLFRFYQGEDANGDPQFLEVVVPVN</sequence>
<evidence type="ECO:0000313" key="3">
    <source>
        <dbReference type="Proteomes" id="UP000598350"/>
    </source>
</evidence>
<accession>A0ABR7VB34</accession>
<protein>
    <submittedName>
        <fullName evidence="2">Uncharacterized protein</fullName>
    </submittedName>
</protein>
<name>A0ABR7VB34_9FLAO</name>
<feature type="chain" id="PRO_5045321349" evidence="1">
    <location>
        <begin position="24"/>
        <end position="139"/>
    </location>
</feature>
<reference evidence="2 3" key="1">
    <citation type="submission" date="2020-05" db="EMBL/GenBank/DDBJ databases">
        <title>The draft genome sequence of Maribacter arenosus CAU 1321.</title>
        <authorList>
            <person name="Mu L."/>
        </authorList>
    </citation>
    <scope>NUCLEOTIDE SEQUENCE [LARGE SCALE GENOMIC DNA]</scope>
    <source>
        <strain evidence="2 3">CAU 1321</strain>
    </source>
</reference>